<proteinExistence type="predicted"/>
<keyword evidence="4" id="KW-1185">Reference proteome</keyword>
<feature type="transmembrane region" description="Helical" evidence="1">
    <location>
        <begin position="209"/>
        <end position="229"/>
    </location>
</feature>
<dbReference type="PANTHER" id="PTHR40465:SF1">
    <property type="entry name" value="DUF6534 DOMAIN-CONTAINING PROTEIN"/>
    <property type="match status" value="1"/>
</dbReference>
<name>A0A1Q3DWK2_LENED</name>
<organism evidence="3 4">
    <name type="scientific">Lentinula edodes</name>
    <name type="common">Shiitake mushroom</name>
    <name type="synonym">Lentinus edodes</name>
    <dbReference type="NCBI Taxonomy" id="5353"/>
    <lineage>
        <taxon>Eukaryota</taxon>
        <taxon>Fungi</taxon>
        <taxon>Dikarya</taxon>
        <taxon>Basidiomycota</taxon>
        <taxon>Agaricomycotina</taxon>
        <taxon>Agaricomycetes</taxon>
        <taxon>Agaricomycetidae</taxon>
        <taxon>Agaricales</taxon>
        <taxon>Marasmiineae</taxon>
        <taxon>Omphalotaceae</taxon>
        <taxon>Lentinula</taxon>
    </lineage>
</organism>
<feature type="transmembrane region" description="Helical" evidence="1">
    <location>
        <begin position="266"/>
        <end position="288"/>
    </location>
</feature>
<keyword evidence="1" id="KW-0472">Membrane</keyword>
<feature type="transmembrane region" description="Helical" evidence="1">
    <location>
        <begin position="332"/>
        <end position="354"/>
    </location>
</feature>
<dbReference type="Proteomes" id="UP000188533">
    <property type="component" value="Unassembled WGS sequence"/>
</dbReference>
<feature type="transmembrane region" description="Helical" evidence="1">
    <location>
        <begin position="20"/>
        <end position="40"/>
    </location>
</feature>
<feature type="transmembrane region" description="Helical" evidence="1">
    <location>
        <begin position="61"/>
        <end position="79"/>
    </location>
</feature>
<feature type="transmembrane region" description="Helical" evidence="1">
    <location>
        <begin position="300"/>
        <end position="326"/>
    </location>
</feature>
<comment type="caution">
    <text evidence="3">The sequence shown here is derived from an EMBL/GenBank/DDBJ whole genome shotgun (WGS) entry which is preliminary data.</text>
</comment>
<evidence type="ECO:0000256" key="1">
    <source>
        <dbReference type="SAM" id="Phobius"/>
    </source>
</evidence>
<reference evidence="3 4" key="1">
    <citation type="submission" date="2016-08" db="EMBL/GenBank/DDBJ databases">
        <authorList>
            <consortium name="Lentinula edodes genome sequencing consortium"/>
            <person name="Sakamoto Y."/>
            <person name="Nakade K."/>
            <person name="Sato S."/>
            <person name="Yoshida Y."/>
            <person name="Miyazaki K."/>
            <person name="Natsume S."/>
            <person name="Konno N."/>
        </authorList>
    </citation>
    <scope>NUCLEOTIDE SEQUENCE [LARGE SCALE GENOMIC DNA]</scope>
    <source>
        <strain evidence="3 4">NBRC 111202</strain>
    </source>
</reference>
<dbReference type="PANTHER" id="PTHR40465">
    <property type="entry name" value="CHROMOSOME 1, WHOLE GENOME SHOTGUN SEQUENCE"/>
    <property type="match status" value="1"/>
</dbReference>
<keyword evidence="1" id="KW-0812">Transmembrane</keyword>
<keyword evidence="1" id="KW-1133">Transmembrane helix</keyword>
<evidence type="ECO:0000313" key="3">
    <source>
        <dbReference type="EMBL" id="GAV99377.1"/>
    </source>
</evidence>
<reference evidence="3 4" key="2">
    <citation type="submission" date="2017-02" db="EMBL/GenBank/DDBJ databases">
        <title>A genome survey and senescence transcriptome analysis in Lentinula edodes.</title>
        <authorList>
            <person name="Sakamoto Y."/>
            <person name="Nakade K."/>
            <person name="Sato S."/>
            <person name="Yoshida Y."/>
            <person name="Miyazaki K."/>
            <person name="Natsume S."/>
            <person name="Konno N."/>
        </authorList>
    </citation>
    <scope>NUCLEOTIDE SEQUENCE [LARGE SCALE GENOMIC DNA]</scope>
    <source>
        <strain evidence="3 4">NBRC 111202</strain>
    </source>
</reference>
<evidence type="ECO:0000313" key="4">
    <source>
        <dbReference type="Proteomes" id="UP000188533"/>
    </source>
</evidence>
<accession>A0A1Q3DWK2</accession>
<dbReference type="InterPro" id="IPR045339">
    <property type="entry name" value="DUF6534"/>
</dbReference>
<gene>
    <name evidence="3" type="ORF">LENED_000829</name>
</gene>
<protein>
    <recommendedName>
        <fullName evidence="2">DUF6534 domain-containing protein</fullName>
    </recommendedName>
</protein>
<feature type="domain" description="DUF6534" evidence="2">
    <location>
        <begin position="273"/>
        <end position="359"/>
    </location>
</feature>
<sequence length="424" mass="47946">MQRLVQFLINDGPSEFQPYLLLICYLVSYRYLYTIYNAVFQGSAFRKKSRKYTDCWDELTVLYDFCLFPLLGSTMAVPINVDTTLGFLSHAVVLCYYTERDACRHGFTIANIVKGIAGLFKLWWRQSSYATHVRLDFSTVSVLPWKDTSFAHPFSAAVYNYTVTNQGNPLALAKLDPNLIIELIFSGMIAFLVQHFYCYRIYALSKSRLLSGFVSLTSLGSLVTLYYFIGVVLSQYTELAQLALLDVRLGFTFYFIKLTYAQNVSIVTNVLGIVSDLAITFLMIFLLQRSKTGFKNTTDVLNRLIVFTFNTGIPTSLCSIVTLILLEGVPGTFIYIFVYVSMGRFYTNCLLVTLNSRDYIRQGLNSDLTSTNENYALSIPNNALESRLEFAGTNSTTDGISIRVDRDIHTSSAKHRRGDSLDLP</sequence>
<dbReference type="Pfam" id="PF20152">
    <property type="entry name" value="DUF6534"/>
    <property type="match status" value="1"/>
</dbReference>
<dbReference type="EMBL" id="BDGU01000013">
    <property type="protein sequence ID" value="GAV99377.1"/>
    <property type="molecule type" value="Genomic_DNA"/>
</dbReference>
<evidence type="ECO:0000259" key="2">
    <source>
        <dbReference type="Pfam" id="PF20152"/>
    </source>
</evidence>
<feature type="transmembrane region" description="Helical" evidence="1">
    <location>
        <begin position="179"/>
        <end position="197"/>
    </location>
</feature>
<dbReference type="AlphaFoldDB" id="A0A1Q3DWK2"/>